<dbReference type="STRING" id="311180.SAMN04488050_105199"/>
<dbReference type="SUPFAM" id="SSF48452">
    <property type="entry name" value="TPR-like"/>
    <property type="match status" value="2"/>
</dbReference>
<reference evidence="2" key="1">
    <citation type="submission" date="2016-10" db="EMBL/GenBank/DDBJ databases">
        <authorList>
            <person name="Varghese N."/>
            <person name="Submissions S."/>
        </authorList>
    </citation>
    <scope>NUCLEOTIDE SEQUENCE [LARGE SCALE GENOMIC DNA]</scope>
    <source>
        <strain evidence="2">DSM 26894</strain>
    </source>
</reference>
<dbReference type="InterPro" id="IPR011990">
    <property type="entry name" value="TPR-like_helical_dom_sf"/>
</dbReference>
<dbReference type="OrthoDB" id="6193797at2"/>
<evidence type="ECO:0000313" key="2">
    <source>
        <dbReference type="Proteomes" id="UP000199392"/>
    </source>
</evidence>
<name>A0A1I6T1D3_9RHOB</name>
<evidence type="ECO:0000313" key="1">
    <source>
        <dbReference type="EMBL" id="SFS82827.1"/>
    </source>
</evidence>
<dbReference type="Proteomes" id="UP000199392">
    <property type="component" value="Unassembled WGS sequence"/>
</dbReference>
<dbReference type="EMBL" id="FOZW01000005">
    <property type="protein sequence ID" value="SFS82827.1"/>
    <property type="molecule type" value="Genomic_DNA"/>
</dbReference>
<dbReference type="RefSeq" id="WP_092424452.1">
    <property type="nucleotide sequence ID" value="NZ_FNCL01000005.1"/>
</dbReference>
<gene>
    <name evidence="1" type="ORF">SAMN04488050_105199</name>
</gene>
<proteinExistence type="predicted"/>
<sequence length="617" mass="67073">MNVHALTRKEKRALSAKGAKLYGIGGDAAVALFQAYQCLKAGNLAEACQHVLPLTKSAPENPHAWIVLGLAALNRREGQTAKAFFGKAAENAPGSVEVITGLAKAHFLCAEPAEAVAKMEEAFKAGNTEVELMLLYLSLMDLYEKVPAAAKFLEPFVSKVKNVELNRQFGLKLAEYEDHKTAAVWLERAFAQGPDTELGKLCGANACFQRGEMAEAEARARELLAGDLQDRDDAMMTLIGALRFQSKHDEVISLVESHDFDNPTHFGRARAFAANAYHDLGKLTEARHAYLEAMHAAGEARAIGRAYGAFCFGHGDYAEGVPNYLQRLPEKFRSMVPLESSEPENLRRQSRIFIMSEQGVGDQLALLPLVRLLPEVADREVVFMADPREADLLQDNTLGLSAISKSELATLGYSVSKEQIVALGDLVRFLPDHPPDARHGGYLAPKAGAVAEIRARYEGLAAGRPIFGMAWAARALIGTLRSVELSEMVRILPPEAFVVSLQYGDTDAEIAAARQARPDVVFHCDPHVDQMADLAAFAAQCAALDRIVTIDNTTAHMCGALGHPDTHMLVPAGAECMWYWGGEGTRDPWYGALHLHRQAAVGDWRAALDSVREVVAG</sequence>
<protein>
    <submittedName>
        <fullName evidence="1">Uncharacterized protein</fullName>
    </submittedName>
</protein>
<dbReference type="Gene3D" id="1.25.40.10">
    <property type="entry name" value="Tetratricopeptide repeat domain"/>
    <property type="match status" value="2"/>
</dbReference>
<dbReference type="AlphaFoldDB" id="A0A1I6T1D3"/>
<keyword evidence="2" id="KW-1185">Reference proteome</keyword>
<accession>A0A1I6T1D3</accession>
<dbReference type="SUPFAM" id="SSF53756">
    <property type="entry name" value="UDP-Glycosyltransferase/glycogen phosphorylase"/>
    <property type="match status" value="1"/>
</dbReference>
<organism evidence="1 2">
    <name type="scientific">Alloyangia pacifica</name>
    <dbReference type="NCBI Taxonomy" id="311180"/>
    <lineage>
        <taxon>Bacteria</taxon>
        <taxon>Pseudomonadati</taxon>
        <taxon>Pseudomonadota</taxon>
        <taxon>Alphaproteobacteria</taxon>
        <taxon>Rhodobacterales</taxon>
        <taxon>Roseobacteraceae</taxon>
        <taxon>Alloyangia</taxon>
    </lineage>
</organism>